<evidence type="ECO:0000313" key="2">
    <source>
        <dbReference type="EMBL" id="DAG01477.1"/>
    </source>
</evidence>
<accession>A0A8S5V447</accession>
<feature type="compositionally biased region" description="Basic residues" evidence="1">
    <location>
        <begin position="331"/>
        <end position="342"/>
    </location>
</feature>
<sequence>MAGIIKKKYLTGTTRQTSNQTDVQNQTSTSNSYSNSVSNSNGLSWNTSYVSNGTKNALKKAEKRFNSPYEHQLNSTLGQINNRKKFEYDLNEDALYQQYANNYKALGQQAMQDTVGSAATLSGGYGNSYAVTAGQQAYNSYLQQLNDIVPTLYQQARSNYDTETQNLYNKASLYQGLDSEAYQRYSNDRSYYSDKYNNEWNRNAVSHSKQTDTSSQTSSETSNTNSYSNSTNTSINSTYAKPTYTKPTTKLPTASETGSAAGKYETAKGLMASYGLYGTDKLKSWYKWKADKEKENKENNKKEDITYGKYKTYLADAINNGIKKTYGSNKNKNKSKNKNKKK</sequence>
<dbReference type="EMBL" id="BK016193">
    <property type="protein sequence ID" value="DAG01477.1"/>
    <property type="molecule type" value="Genomic_DNA"/>
</dbReference>
<organism evidence="2">
    <name type="scientific">Myoviridae sp. ct8iP21</name>
    <dbReference type="NCBI Taxonomy" id="2825041"/>
    <lineage>
        <taxon>Viruses</taxon>
        <taxon>Duplodnaviria</taxon>
        <taxon>Heunggongvirae</taxon>
        <taxon>Uroviricota</taxon>
        <taxon>Caudoviricetes</taxon>
    </lineage>
</organism>
<reference evidence="2" key="1">
    <citation type="journal article" date="2021" name="Proc. Natl. Acad. Sci. U.S.A.">
        <title>A Catalog of Tens of Thousands of Viruses from Human Metagenomes Reveals Hidden Associations with Chronic Diseases.</title>
        <authorList>
            <person name="Tisza M.J."/>
            <person name="Buck C.B."/>
        </authorList>
    </citation>
    <scope>NUCLEOTIDE SEQUENCE</scope>
    <source>
        <strain evidence="2">Ct8iP21</strain>
    </source>
</reference>
<feature type="compositionally biased region" description="Low complexity" evidence="1">
    <location>
        <begin position="23"/>
        <end position="39"/>
    </location>
</feature>
<protein>
    <submittedName>
        <fullName evidence="2">Uncharacterized protein</fullName>
    </submittedName>
</protein>
<feature type="compositionally biased region" description="Low complexity" evidence="1">
    <location>
        <begin position="206"/>
        <end position="254"/>
    </location>
</feature>
<name>A0A8S5V447_9CAUD</name>
<proteinExistence type="predicted"/>
<feature type="region of interest" description="Disordered" evidence="1">
    <location>
        <begin position="322"/>
        <end position="342"/>
    </location>
</feature>
<feature type="region of interest" description="Disordered" evidence="1">
    <location>
        <begin position="203"/>
        <end position="260"/>
    </location>
</feature>
<feature type="region of interest" description="Disordered" evidence="1">
    <location>
        <begin position="15"/>
        <end position="39"/>
    </location>
</feature>
<evidence type="ECO:0000256" key="1">
    <source>
        <dbReference type="SAM" id="MobiDB-lite"/>
    </source>
</evidence>